<sequence>MDHRFVGLPKDARGRTAKTYLYAANRKTRKRQVLWGDWLQVTSEQPDGWLEVLWSPTGTNPETLYIAKDHTTDERPLEIVFLDVGQGDGAVLIAPEEDLGEAVVVIDAGVSEHMYEFLLKRFRSYNTSFKFRAAIITHPDIDHYGGFEPIFAWRNFGFETVYQNGLVERVGGDGFDKLGGKVKDAATGISYVGDLAMSRADMERHFGTVGANERQAFAQTMKHALDNPNIGDFAMLSARHGTQEDGRGWLPGFAPADQRGFSIEVLGPVPEPDAAGKDRLRVLGDYGETKNGHSVILRLHYGDFKILFGGDLNEKAEKYLLCHYGGEARFPKIGTPAYDAMIAKASARLRSDLMKVCHHGSEKVTDAFLDAVNPAAFVISSGDEEGHIHPRPDLLGRLGKRGRGDAPVILSTELQRSVREAEDEKLVQSLQSAVLKLHDRPDKALRDRIINDIWTLGRSNVTVYGTVYVKTNGKRLIAAFRIETGSEIEKWFTFEYALNAAGELVRVE</sequence>
<feature type="domain" description="Metallo-beta-lactamase" evidence="1">
    <location>
        <begin position="100"/>
        <end position="151"/>
    </location>
</feature>
<dbReference type="Proteomes" id="UP000254764">
    <property type="component" value="Unassembled WGS sequence"/>
</dbReference>
<dbReference type="InterPro" id="IPR036866">
    <property type="entry name" value="RibonucZ/Hydroxyglut_hydro"/>
</dbReference>
<organism evidence="2 3">
    <name type="scientific">Ciceribacter selenitireducens ATCC BAA-1503</name>
    <dbReference type="NCBI Taxonomy" id="1336235"/>
    <lineage>
        <taxon>Bacteria</taxon>
        <taxon>Pseudomonadati</taxon>
        <taxon>Pseudomonadota</taxon>
        <taxon>Alphaproteobacteria</taxon>
        <taxon>Hyphomicrobiales</taxon>
        <taxon>Rhizobiaceae</taxon>
        <taxon>Ciceribacter</taxon>
    </lineage>
</organism>
<dbReference type="InterPro" id="IPR052159">
    <property type="entry name" value="Competence_DNA_uptake"/>
</dbReference>
<dbReference type="STRING" id="1336235.GCA_000518785_01568"/>
<gene>
    <name evidence="2" type="ORF">RHIZ70_1343</name>
</gene>
<protein>
    <recommendedName>
        <fullName evidence="1">Metallo-beta-lactamase domain-containing protein</fullName>
    </recommendedName>
</protein>
<dbReference type="PANTHER" id="PTHR30619">
    <property type="entry name" value="DNA INTERNALIZATION/COMPETENCE PROTEIN COMEC/REC2"/>
    <property type="match status" value="1"/>
</dbReference>
<dbReference type="Gene3D" id="3.60.15.10">
    <property type="entry name" value="Ribonuclease Z/Hydroxyacylglutathione hydrolase-like"/>
    <property type="match status" value="1"/>
</dbReference>
<evidence type="ECO:0000313" key="3">
    <source>
        <dbReference type="Proteomes" id="UP000254764"/>
    </source>
</evidence>
<dbReference type="PANTHER" id="PTHR30619:SF1">
    <property type="entry name" value="RECOMBINATION PROTEIN 2"/>
    <property type="match status" value="1"/>
</dbReference>
<dbReference type="SUPFAM" id="SSF56281">
    <property type="entry name" value="Metallo-hydrolase/oxidoreductase"/>
    <property type="match status" value="1"/>
</dbReference>
<dbReference type="EMBL" id="UEYP01000001">
    <property type="protein sequence ID" value="SSC65635.1"/>
    <property type="molecule type" value="Genomic_DNA"/>
</dbReference>
<proteinExistence type="predicted"/>
<dbReference type="InterPro" id="IPR001279">
    <property type="entry name" value="Metallo-B-lactamas"/>
</dbReference>
<accession>A0A376ACV4</accession>
<dbReference type="Pfam" id="PF00753">
    <property type="entry name" value="Lactamase_B"/>
    <property type="match status" value="1"/>
</dbReference>
<keyword evidence="3" id="KW-1185">Reference proteome</keyword>
<name>A0A376ACV4_9HYPH</name>
<dbReference type="RefSeq" id="WP_181903920.1">
    <property type="nucleotide sequence ID" value="NZ_UEYP01000001.1"/>
</dbReference>
<evidence type="ECO:0000259" key="1">
    <source>
        <dbReference type="Pfam" id="PF00753"/>
    </source>
</evidence>
<reference evidence="3" key="1">
    <citation type="submission" date="2018-07" db="EMBL/GenBank/DDBJ databases">
        <authorList>
            <person name="Peiro R."/>
            <person name="Begona"/>
            <person name="Cbmso G."/>
            <person name="Lopez M."/>
            <person name="Gonzalez S."/>
        </authorList>
    </citation>
    <scope>NUCLEOTIDE SEQUENCE [LARGE SCALE GENOMIC DNA]</scope>
</reference>
<dbReference type="AlphaFoldDB" id="A0A376ACV4"/>
<evidence type="ECO:0000313" key="2">
    <source>
        <dbReference type="EMBL" id="SSC65635.1"/>
    </source>
</evidence>